<evidence type="ECO:0000313" key="2">
    <source>
        <dbReference type="Proteomes" id="UP000054498"/>
    </source>
</evidence>
<accession>A0A0D2MNY1</accession>
<organism evidence="1 2">
    <name type="scientific">Monoraphidium neglectum</name>
    <dbReference type="NCBI Taxonomy" id="145388"/>
    <lineage>
        <taxon>Eukaryota</taxon>
        <taxon>Viridiplantae</taxon>
        <taxon>Chlorophyta</taxon>
        <taxon>core chlorophytes</taxon>
        <taxon>Chlorophyceae</taxon>
        <taxon>CS clade</taxon>
        <taxon>Sphaeropleales</taxon>
        <taxon>Selenastraceae</taxon>
        <taxon>Monoraphidium</taxon>
    </lineage>
</organism>
<name>A0A0D2MNY1_9CHLO</name>
<reference evidence="1 2" key="1">
    <citation type="journal article" date="2013" name="BMC Genomics">
        <title>Reconstruction of the lipid metabolism for the microalga Monoraphidium neglectum from its genome sequence reveals characteristics suitable for biofuel production.</title>
        <authorList>
            <person name="Bogen C."/>
            <person name="Al-Dilaimi A."/>
            <person name="Albersmeier A."/>
            <person name="Wichmann J."/>
            <person name="Grundmann M."/>
            <person name="Rupp O."/>
            <person name="Lauersen K.J."/>
            <person name="Blifernez-Klassen O."/>
            <person name="Kalinowski J."/>
            <person name="Goesmann A."/>
            <person name="Mussgnug J.H."/>
            <person name="Kruse O."/>
        </authorList>
    </citation>
    <scope>NUCLEOTIDE SEQUENCE [LARGE SCALE GENOMIC DNA]</scope>
    <source>
        <strain evidence="1 2">SAG 48.87</strain>
    </source>
</reference>
<dbReference type="EMBL" id="KK103016">
    <property type="protein sequence ID" value="KIY96415.1"/>
    <property type="molecule type" value="Genomic_DNA"/>
</dbReference>
<keyword evidence="2" id="KW-1185">Reference proteome</keyword>
<protein>
    <submittedName>
        <fullName evidence="1">Uncharacterized protein</fullName>
    </submittedName>
</protein>
<proteinExistence type="predicted"/>
<dbReference type="KEGG" id="mng:MNEG_11550"/>
<evidence type="ECO:0000313" key="1">
    <source>
        <dbReference type="EMBL" id="KIY96415.1"/>
    </source>
</evidence>
<dbReference type="GeneID" id="25728824"/>
<sequence>SIREISAAVAVAVIRAAASDGHLHSEEAREALAEGGAELLSWVTKSMYSPQEYGSLTYRPPGIGE</sequence>
<gene>
    <name evidence="1" type="ORF">MNEG_11550</name>
</gene>
<dbReference type="AlphaFoldDB" id="A0A0D2MNY1"/>
<dbReference type="Proteomes" id="UP000054498">
    <property type="component" value="Unassembled WGS sequence"/>
</dbReference>
<dbReference type="Gene3D" id="3.40.50.720">
    <property type="entry name" value="NAD(P)-binding Rossmann-like Domain"/>
    <property type="match status" value="1"/>
</dbReference>
<feature type="non-terminal residue" evidence="1">
    <location>
        <position position="1"/>
    </location>
</feature>
<dbReference type="RefSeq" id="XP_013895435.1">
    <property type="nucleotide sequence ID" value="XM_014039981.1"/>
</dbReference>